<reference evidence="1 2" key="1">
    <citation type="journal article" date="2024" name="BMC Genomics">
        <title>De novo assembly and annotation of Popillia japonica's genome with initial clues to its potential as an invasive pest.</title>
        <authorList>
            <person name="Cucini C."/>
            <person name="Boschi S."/>
            <person name="Funari R."/>
            <person name="Cardaioli E."/>
            <person name="Iannotti N."/>
            <person name="Marturano G."/>
            <person name="Paoli F."/>
            <person name="Bruttini M."/>
            <person name="Carapelli A."/>
            <person name="Frati F."/>
            <person name="Nardi F."/>
        </authorList>
    </citation>
    <scope>NUCLEOTIDE SEQUENCE [LARGE SCALE GENOMIC DNA]</scope>
    <source>
        <strain evidence="1">DMR45628</strain>
    </source>
</reference>
<name>A0AAW1NEC6_POPJA</name>
<evidence type="ECO:0000313" key="1">
    <source>
        <dbReference type="EMBL" id="KAK9758824.1"/>
    </source>
</evidence>
<sequence>MNNNIDQIIQTYRTNENNSTEDITEKKLAVTANRLRRYKESQLRRKQNKDFRTDQKRFYRSLEKPPEVDEQQNKVTHNIPMSEHMRDYWKDIWETPVYHKIS</sequence>
<keyword evidence="2" id="KW-1185">Reference proteome</keyword>
<protein>
    <submittedName>
        <fullName evidence="1">Uncharacterized protein</fullName>
    </submittedName>
</protein>
<comment type="caution">
    <text evidence="1">The sequence shown here is derived from an EMBL/GenBank/DDBJ whole genome shotgun (WGS) entry which is preliminary data.</text>
</comment>
<dbReference type="AlphaFoldDB" id="A0AAW1NEC6"/>
<proteinExistence type="predicted"/>
<accession>A0AAW1NEC6</accession>
<organism evidence="1 2">
    <name type="scientific">Popillia japonica</name>
    <name type="common">Japanese beetle</name>
    <dbReference type="NCBI Taxonomy" id="7064"/>
    <lineage>
        <taxon>Eukaryota</taxon>
        <taxon>Metazoa</taxon>
        <taxon>Ecdysozoa</taxon>
        <taxon>Arthropoda</taxon>
        <taxon>Hexapoda</taxon>
        <taxon>Insecta</taxon>
        <taxon>Pterygota</taxon>
        <taxon>Neoptera</taxon>
        <taxon>Endopterygota</taxon>
        <taxon>Coleoptera</taxon>
        <taxon>Polyphaga</taxon>
        <taxon>Scarabaeiformia</taxon>
        <taxon>Scarabaeidae</taxon>
        <taxon>Rutelinae</taxon>
        <taxon>Popillia</taxon>
    </lineage>
</organism>
<evidence type="ECO:0000313" key="2">
    <source>
        <dbReference type="Proteomes" id="UP001458880"/>
    </source>
</evidence>
<gene>
    <name evidence="1" type="ORF">QE152_g596</name>
</gene>
<dbReference type="Proteomes" id="UP001458880">
    <property type="component" value="Unassembled WGS sequence"/>
</dbReference>
<dbReference type="EMBL" id="JASPKY010000003">
    <property type="protein sequence ID" value="KAK9758824.1"/>
    <property type="molecule type" value="Genomic_DNA"/>
</dbReference>